<accession>X6NV21</accession>
<proteinExistence type="predicted"/>
<dbReference type="PROSITE" id="PS50088">
    <property type="entry name" value="ANK_REPEAT"/>
    <property type="match status" value="2"/>
</dbReference>
<dbReference type="Gene3D" id="1.25.40.20">
    <property type="entry name" value="Ankyrin repeat-containing domain"/>
    <property type="match status" value="2"/>
</dbReference>
<name>X6NV21_RETFI</name>
<feature type="repeat" description="ANK" evidence="3">
    <location>
        <begin position="265"/>
        <end position="297"/>
    </location>
</feature>
<protein>
    <submittedName>
        <fullName evidence="4">Ankyrin repeat protein</fullName>
    </submittedName>
</protein>
<keyword evidence="5" id="KW-1185">Reference proteome</keyword>
<dbReference type="OrthoDB" id="10261302at2759"/>
<dbReference type="Pfam" id="PF12796">
    <property type="entry name" value="Ank_2"/>
    <property type="match status" value="3"/>
</dbReference>
<dbReference type="InterPro" id="IPR002110">
    <property type="entry name" value="Ankyrin_rpt"/>
</dbReference>
<evidence type="ECO:0000256" key="1">
    <source>
        <dbReference type="ARBA" id="ARBA00022737"/>
    </source>
</evidence>
<evidence type="ECO:0000313" key="5">
    <source>
        <dbReference type="Proteomes" id="UP000023152"/>
    </source>
</evidence>
<reference evidence="4 5" key="1">
    <citation type="journal article" date="2013" name="Curr. Biol.">
        <title>The Genome of the Foraminiferan Reticulomyxa filosa.</title>
        <authorList>
            <person name="Glockner G."/>
            <person name="Hulsmann N."/>
            <person name="Schleicher M."/>
            <person name="Noegel A.A."/>
            <person name="Eichinger L."/>
            <person name="Gallinger C."/>
            <person name="Pawlowski J."/>
            <person name="Sierra R."/>
            <person name="Euteneuer U."/>
            <person name="Pillet L."/>
            <person name="Moustafa A."/>
            <person name="Platzer M."/>
            <person name="Groth M."/>
            <person name="Szafranski K."/>
            <person name="Schliwa M."/>
        </authorList>
    </citation>
    <scope>NUCLEOTIDE SEQUENCE [LARGE SCALE GENOMIC DNA]</scope>
</reference>
<evidence type="ECO:0000256" key="3">
    <source>
        <dbReference type="PROSITE-ProRule" id="PRU00023"/>
    </source>
</evidence>
<dbReference type="SMART" id="SM00248">
    <property type="entry name" value="ANK"/>
    <property type="match status" value="6"/>
</dbReference>
<keyword evidence="1" id="KW-0677">Repeat</keyword>
<dbReference type="EMBL" id="ASPP01005926">
    <property type="protein sequence ID" value="ETO29649.1"/>
    <property type="molecule type" value="Genomic_DNA"/>
</dbReference>
<dbReference type="Proteomes" id="UP000023152">
    <property type="component" value="Unassembled WGS sequence"/>
</dbReference>
<dbReference type="PANTHER" id="PTHR24198:SF165">
    <property type="entry name" value="ANKYRIN REPEAT-CONTAINING PROTEIN-RELATED"/>
    <property type="match status" value="1"/>
</dbReference>
<dbReference type="AlphaFoldDB" id="X6NV21"/>
<comment type="caution">
    <text evidence="4">The sequence shown here is derived from an EMBL/GenBank/DDBJ whole genome shotgun (WGS) entry which is preliminary data.</text>
</comment>
<gene>
    <name evidence="4" type="ORF">RFI_07470</name>
</gene>
<dbReference type="InterPro" id="IPR036770">
    <property type="entry name" value="Ankyrin_rpt-contain_sf"/>
</dbReference>
<dbReference type="PANTHER" id="PTHR24198">
    <property type="entry name" value="ANKYRIN REPEAT AND PROTEIN KINASE DOMAIN-CONTAINING PROTEIN"/>
    <property type="match status" value="1"/>
</dbReference>
<sequence>MAKILIENSEGNVNVSVRTYTNGNVTPLYLACSRRHSKIVSYLLSSRWTRDIIDVFARNVEDQSLSIHVAAHYGCYSCVDSLLDFDPSLALLQGPDQQNVLHFLLQRRPQSLSSTQRLQLYELIKRVLRIAPELRYSKIKSTQVNTITIAAQTGDVELLRILLSFNRTEDSSYPLLKWINERANAKVFGVTPLLMAAQNGFEDVVQFLLENGADPNLPLTEYDTTPLFVASERGWIKVVQVLMEFNFSKHDSQYSDIDVQKSSKEGLTAVHIACHQGHVDIVKFFFKKGITIAVQYNAKGEVRHLSDNDIDSFCSHLSTKKKKKSKLNILFRNILFKRRKNFNVPSHITTKW</sequence>
<dbReference type="SUPFAM" id="SSF48403">
    <property type="entry name" value="Ankyrin repeat"/>
    <property type="match status" value="1"/>
</dbReference>
<evidence type="ECO:0000313" key="4">
    <source>
        <dbReference type="EMBL" id="ETO29649.1"/>
    </source>
</evidence>
<organism evidence="4 5">
    <name type="scientific">Reticulomyxa filosa</name>
    <dbReference type="NCBI Taxonomy" id="46433"/>
    <lineage>
        <taxon>Eukaryota</taxon>
        <taxon>Sar</taxon>
        <taxon>Rhizaria</taxon>
        <taxon>Retaria</taxon>
        <taxon>Foraminifera</taxon>
        <taxon>Monothalamids</taxon>
        <taxon>Reticulomyxidae</taxon>
        <taxon>Reticulomyxa</taxon>
    </lineage>
</organism>
<keyword evidence="2 3" id="KW-0040">ANK repeat</keyword>
<dbReference type="PROSITE" id="PS50297">
    <property type="entry name" value="ANK_REP_REGION"/>
    <property type="match status" value="2"/>
</dbReference>
<evidence type="ECO:0000256" key="2">
    <source>
        <dbReference type="ARBA" id="ARBA00023043"/>
    </source>
</evidence>
<feature type="repeat" description="ANK" evidence="3">
    <location>
        <begin position="188"/>
        <end position="220"/>
    </location>
</feature>